<feature type="domain" description="Transglycosylase SLT" evidence="2">
    <location>
        <begin position="532"/>
        <end position="640"/>
    </location>
</feature>
<reference evidence="3 4" key="1">
    <citation type="submission" date="2019-01" db="EMBL/GenBank/DDBJ databases">
        <title>Insights into ecological role of a new deltaproteobacterial order Candidatus Sinidesulfobacterales (Sva0485) by metagenomics and metatranscriptomics.</title>
        <authorList>
            <person name="Tan S."/>
            <person name="Liu J."/>
            <person name="Fang Y."/>
            <person name="Hedlund B."/>
            <person name="Lian Z.-H."/>
            <person name="Huang L.-Y."/>
            <person name="Li J.-T."/>
            <person name="Huang L.-N."/>
            <person name="Li W.-J."/>
            <person name="Jiang H.-C."/>
            <person name="Dong H.-L."/>
            <person name="Shu W.-S."/>
        </authorList>
    </citation>
    <scope>NUCLEOTIDE SEQUENCE [LARGE SCALE GENOMIC DNA]</scope>
    <source>
        <strain evidence="3">AP4</strain>
    </source>
</reference>
<proteinExistence type="inferred from homology"/>
<dbReference type="Gene3D" id="1.10.530.10">
    <property type="match status" value="1"/>
</dbReference>
<evidence type="ECO:0000313" key="4">
    <source>
        <dbReference type="Proteomes" id="UP000322454"/>
    </source>
</evidence>
<name>A0A520XD39_9DELT</name>
<dbReference type="Gene3D" id="1.25.40.10">
    <property type="entry name" value="Tetratricopeptide repeat domain"/>
    <property type="match status" value="1"/>
</dbReference>
<dbReference type="CDD" id="cd13401">
    <property type="entry name" value="Slt70-like"/>
    <property type="match status" value="1"/>
</dbReference>
<dbReference type="AlphaFoldDB" id="A0A520XD39"/>
<dbReference type="InterPro" id="IPR023346">
    <property type="entry name" value="Lysozyme-like_dom_sf"/>
</dbReference>
<dbReference type="PROSITE" id="PS00922">
    <property type="entry name" value="TRANSGLYCOSYLASE"/>
    <property type="match status" value="1"/>
</dbReference>
<dbReference type="InterPro" id="IPR011990">
    <property type="entry name" value="TPR-like_helical_dom_sf"/>
</dbReference>
<accession>A0A520XD39</accession>
<evidence type="ECO:0000256" key="1">
    <source>
        <dbReference type="ARBA" id="ARBA00007734"/>
    </source>
</evidence>
<gene>
    <name evidence="3" type="ORF">EVJ48_05265</name>
</gene>
<organism evidence="3 4">
    <name type="scientific">Candidatus Acidulodesulfobacterium acidiphilum</name>
    <dbReference type="NCBI Taxonomy" id="2597224"/>
    <lineage>
        <taxon>Bacteria</taxon>
        <taxon>Deltaproteobacteria</taxon>
        <taxon>Candidatus Acidulodesulfobacterales</taxon>
        <taxon>Candidatus Acidulodesulfobacterium</taxon>
    </lineage>
</organism>
<comment type="caution">
    <text evidence="3">The sequence shown here is derived from an EMBL/GenBank/DDBJ whole genome shotgun (WGS) entry which is preliminary data.</text>
</comment>
<dbReference type="Proteomes" id="UP000322454">
    <property type="component" value="Unassembled WGS sequence"/>
</dbReference>
<protein>
    <submittedName>
        <fullName evidence="3">Lytic transglycosylase domain-containing protein</fullName>
    </submittedName>
</protein>
<dbReference type="PANTHER" id="PTHR37423:SF2">
    <property type="entry name" value="MEMBRANE-BOUND LYTIC MUREIN TRANSGLYCOSYLASE C"/>
    <property type="match status" value="1"/>
</dbReference>
<dbReference type="EMBL" id="SHMQ01000012">
    <property type="protein sequence ID" value="RZV39124.1"/>
    <property type="molecule type" value="Genomic_DNA"/>
</dbReference>
<dbReference type="GO" id="GO:0016020">
    <property type="term" value="C:membrane"/>
    <property type="evidence" value="ECO:0007669"/>
    <property type="project" value="InterPro"/>
</dbReference>
<comment type="similarity">
    <text evidence="1">Belongs to the transglycosylase Slt family.</text>
</comment>
<dbReference type="InterPro" id="IPR008258">
    <property type="entry name" value="Transglycosylase_SLT_dom_1"/>
</dbReference>
<sequence>MKKASLLAYILFAVVLLNCCFSDYAFSFVDYLSKNSKPYLNYNNEGVFKKAFNSFVSGRYKTAAGEFWLYLHRGGKTLGNFALYYQGLSFINLKEYGKADYVLMKLSISYPNFVFYKNTIFYLAISEEKTGNYVSEISHFKYIIARSKKSSVRSFAMYDVYKAYAKLKDYKLADKYLKRLYIDYPYFCKIHHIKIKNAFLNLSEKIKRGEDLYYDSYYTESIAILKTVALKDKKAKLIILKDLMNIKSSLFLDKVDKCLKYEKNKSCYEYYGVKNLKILDLKARYYYISGQTQKTFLILNSISEKYGFLNRRLKNIYGNILWSRILNDLKSGELLSAAKRLKSFFIIDDSVNQNTARFLFWYGIILEKLGYKKRALFYFNLIRASRILRYSYYGIMSDIFVSRITGAADYSSEVLNNGDIRSYSIVSLKYASEFKKAINNNYALNLRFKRLKALLNLNIYSLSYIELRKIALMNDNNKNFDVFLIYLLYKKGYYGSAINIAFTLIFKNDDYRQLLLNKKFLEILYPKPYYGYVEKYSSKYGIPVDLIYGIMRQESLYNPICYSGANAIGLMQIIPSTGYYIASHTGCYNFNPSMLYSKHINISFGSYYLKTLLDQFNGKKYLAIASYNAGPGAVSYWKNNLLKNDAMPLFIELIPFNQTRTYVKRVLANYYVYNFLYN</sequence>
<dbReference type="GO" id="GO:0008933">
    <property type="term" value="F:peptidoglycan lytic transglycosylase activity"/>
    <property type="evidence" value="ECO:0007669"/>
    <property type="project" value="InterPro"/>
</dbReference>
<evidence type="ECO:0000313" key="3">
    <source>
        <dbReference type="EMBL" id="RZV39124.1"/>
    </source>
</evidence>
<dbReference type="Pfam" id="PF01464">
    <property type="entry name" value="SLT"/>
    <property type="match status" value="1"/>
</dbReference>
<dbReference type="SUPFAM" id="SSF53955">
    <property type="entry name" value="Lysozyme-like"/>
    <property type="match status" value="1"/>
</dbReference>
<dbReference type="PANTHER" id="PTHR37423">
    <property type="entry name" value="SOLUBLE LYTIC MUREIN TRANSGLYCOSYLASE-RELATED"/>
    <property type="match status" value="1"/>
</dbReference>
<evidence type="ECO:0000259" key="2">
    <source>
        <dbReference type="Pfam" id="PF01464"/>
    </source>
</evidence>
<dbReference type="GO" id="GO:0000270">
    <property type="term" value="P:peptidoglycan metabolic process"/>
    <property type="evidence" value="ECO:0007669"/>
    <property type="project" value="InterPro"/>
</dbReference>
<dbReference type="InterPro" id="IPR000189">
    <property type="entry name" value="Transglyc_AS"/>
</dbReference>